<sequence length="220" mass="24547">MKTLIIAPHPDDEILGVGGTALRRKAEGCRVAWLIVTSISVDDGWPKEKVDKRAAEIERVRELIGFDEVYELGFPAANVDKFPLGDLVQSFSEVFKSFEPDEVFLPHFSDVHSDHRVTFDAVAGCTKWFRYPSVKRVLAYETLSETEFGLGGQTKFSPNFYIDISAHLEKKLAAMSVYESELGVFPFPRSNEAIRALATLRGAASGCLAAEAFELLRERQ</sequence>
<dbReference type="EMBL" id="CP011507">
    <property type="protein sequence ID" value="AKS05698.1"/>
    <property type="molecule type" value="Genomic_DNA"/>
</dbReference>
<evidence type="ECO:0000313" key="1">
    <source>
        <dbReference type="EMBL" id="AKS05698.1"/>
    </source>
</evidence>
<dbReference type="InterPro" id="IPR003737">
    <property type="entry name" value="GlcNAc_PI_deacetylase-related"/>
</dbReference>
<protein>
    <submittedName>
        <fullName evidence="1">GlcNAc-PI de-N-acetylase</fullName>
    </submittedName>
</protein>
<dbReference type="KEGG" id="ptv:AA957_06160"/>
<dbReference type="Pfam" id="PF02585">
    <property type="entry name" value="PIG-L"/>
    <property type="match status" value="1"/>
</dbReference>
<dbReference type="RefSeq" id="WP_049709403.1">
    <property type="nucleotide sequence ID" value="NZ_CP011507.1"/>
</dbReference>
<proteinExistence type="predicted"/>
<dbReference type="Gene3D" id="3.40.50.10320">
    <property type="entry name" value="LmbE-like"/>
    <property type="match status" value="1"/>
</dbReference>
<gene>
    <name evidence="1" type="ORF">AA957_06160</name>
</gene>
<organism evidence="1 2">
    <name type="scientific">Pseudomonas trivialis</name>
    <dbReference type="NCBI Taxonomy" id="200450"/>
    <lineage>
        <taxon>Bacteria</taxon>
        <taxon>Pseudomonadati</taxon>
        <taxon>Pseudomonadota</taxon>
        <taxon>Gammaproteobacteria</taxon>
        <taxon>Pseudomonadales</taxon>
        <taxon>Pseudomonadaceae</taxon>
        <taxon>Pseudomonas</taxon>
    </lineage>
</organism>
<evidence type="ECO:0000313" key="2">
    <source>
        <dbReference type="Proteomes" id="UP000036608"/>
    </source>
</evidence>
<dbReference type="AlphaFoldDB" id="A0A0H5A6V6"/>
<reference evidence="2" key="2">
    <citation type="submission" date="2015-05" db="EMBL/GenBank/DDBJ databases">
        <authorList>
            <person name="Swarnkar M.K."/>
            <person name="Vyas P."/>
            <person name="Rahi P."/>
            <person name="Thakur R."/>
            <person name="Thakur N."/>
            <person name="Singh A.K."/>
            <person name="Gulati A."/>
        </authorList>
    </citation>
    <scope>NUCLEOTIDE SEQUENCE [LARGE SCALE GENOMIC DNA]</scope>
    <source>
        <strain evidence="2">745</strain>
    </source>
</reference>
<dbReference type="Proteomes" id="UP000036608">
    <property type="component" value="Chromosome"/>
</dbReference>
<dbReference type="InterPro" id="IPR024078">
    <property type="entry name" value="LmbE-like_dom_sf"/>
</dbReference>
<dbReference type="OrthoDB" id="9790023at2"/>
<name>A0A0H5A6V6_9PSED</name>
<dbReference type="PATRIC" id="fig|200450.3.peg.1276"/>
<accession>A0A0H5A6V6</accession>
<dbReference type="SUPFAM" id="SSF102588">
    <property type="entry name" value="LmbE-like"/>
    <property type="match status" value="1"/>
</dbReference>
<reference evidence="1 2" key="1">
    <citation type="journal article" date="2015" name="Genome Announc.">
        <title>Complete Genome Sequence of the Rhizobacterium Pseudomonas trivialis Strain IHBB745 with Multiple Plant Growth-Promoting Activities and Tolerance to Desiccation and Alkalinity.</title>
        <authorList>
            <person name="Gulati A."/>
            <person name="Swarnkar M.K."/>
            <person name="Vyas P."/>
            <person name="Rahi P."/>
            <person name="Thakur R."/>
            <person name="Thakur N."/>
            <person name="Singh A.K."/>
        </authorList>
    </citation>
    <scope>NUCLEOTIDE SEQUENCE [LARGE SCALE GENOMIC DNA]</scope>
    <source>
        <strain evidence="2">745</strain>
    </source>
</reference>